<keyword evidence="1" id="KW-1133">Transmembrane helix</keyword>
<dbReference type="RefSeq" id="WP_310222727.1">
    <property type="nucleotide sequence ID" value="NZ_JAVDSB010000001.1"/>
</dbReference>
<sequence>MISHVCFSNRYFTVVFIAIFMIFATPTPVAESGLNESARTTVQQGIEFYSNHTTVRKQISSSEMLRLLTHIAALAAILQGLLLATRYTRIISHLLFHPLIARRLTRMILSPLKFTSIYV</sequence>
<evidence type="ECO:0000256" key="1">
    <source>
        <dbReference type="SAM" id="Phobius"/>
    </source>
</evidence>
<protein>
    <submittedName>
        <fullName evidence="2">Heme oxygenase</fullName>
    </submittedName>
</protein>
<keyword evidence="1" id="KW-0812">Transmembrane</keyword>
<organism evidence="2 3">
    <name type="scientific">Paenibacillus qinlingensis</name>
    <dbReference type="NCBI Taxonomy" id="1837343"/>
    <lineage>
        <taxon>Bacteria</taxon>
        <taxon>Bacillati</taxon>
        <taxon>Bacillota</taxon>
        <taxon>Bacilli</taxon>
        <taxon>Bacillales</taxon>
        <taxon>Paenibacillaceae</taxon>
        <taxon>Paenibacillus</taxon>
    </lineage>
</organism>
<keyword evidence="3" id="KW-1185">Reference proteome</keyword>
<evidence type="ECO:0000313" key="3">
    <source>
        <dbReference type="Proteomes" id="UP001267290"/>
    </source>
</evidence>
<comment type="caution">
    <text evidence="2">The sequence shown here is derived from an EMBL/GenBank/DDBJ whole genome shotgun (WGS) entry which is preliminary data.</text>
</comment>
<gene>
    <name evidence="2" type="ORF">J2736_000242</name>
</gene>
<proteinExistence type="predicted"/>
<keyword evidence="1" id="KW-0472">Membrane</keyword>
<evidence type="ECO:0000313" key="2">
    <source>
        <dbReference type="EMBL" id="MDR6549059.1"/>
    </source>
</evidence>
<name>A0ABU1NNM4_9BACL</name>
<dbReference type="EMBL" id="JAVDSB010000001">
    <property type="protein sequence ID" value="MDR6549059.1"/>
    <property type="molecule type" value="Genomic_DNA"/>
</dbReference>
<feature type="transmembrane region" description="Helical" evidence="1">
    <location>
        <begin position="12"/>
        <end position="30"/>
    </location>
</feature>
<accession>A0ABU1NNM4</accession>
<dbReference type="Proteomes" id="UP001267290">
    <property type="component" value="Unassembled WGS sequence"/>
</dbReference>
<reference evidence="2 3" key="1">
    <citation type="submission" date="2023-07" db="EMBL/GenBank/DDBJ databases">
        <title>Sorghum-associated microbial communities from plants grown in Nebraska, USA.</title>
        <authorList>
            <person name="Schachtman D."/>
        </authorList>
    </citation>
    <scope>NUCLEOTIDE SEQUENCE [LARGE SCALE GENOMIC DNA]</scope>
    <source>
        <strain evidence="2 3">CC258</strain>
    </source>
</reference>
<feature type="transmembrane region" description="Helical" evidence="1">
    <location>
        <begin position="64"/>
        <end position="84"/>
    </location>
</feature>